<dbReference type="EnsemblMetazoa" id="tetur05g01340.1">
    <property type="protein sequence ID" value="tetur05g01340.1"/>
    <property type="gene ID" value="tetur05g01340"/>
</dbReference>
<reference evidence="2" key="1">
    <citation type="submission" date="2011-08" db="EMBL/GenBank/DDBJ databases">
        <authorList>
            <person name="Rombauts S."/>
        </authorList>
    </citation>
    <scope>NUCLEOTIDE SEQUENCE</scope>
    <source>
        <strain evidence="2">London</strain>
    </source>
</reference>
<organism evidence="1 2">
    <name type="scientific">Tetranychus urticae</name>
    <name type="common">Two-spotted spider mite</name>
    <dbReference type="NCBI Taxonomy" id="32264"/>
    <lineage>
        <taxon>Eukaryota</taxon>
        <taxon>Metazoa</taxon>
        <taxon>Ecdysozoa</taxon>
        <taxon>Arthropoda</taxon>
        <taxon>Chelicerata</taxon>
        <taxon>Arachnida</taxon>
        <taxon>Acari</taxon>
        <taxon>Acariformes</taxon>
        <taxon>Trombidiformes</taxon>
        <taxon>Prostigmata</taxon>
        <taxon>Eleutherengona</taxon>
        <taxon>Raphignathae</taxon>
        <taxon>Tetranychoidea</taxon>
        <taxon>Tetranychidae</taxon>
        <taxon>Tetranychus</taxon>
    </lineage>
</organism>
<dbReference type="Proteomes" id="UP000015104">
    <property type="component" value="Unassembled WGS sequence"/>
</dbReference>
<keyword evidence="2" id="KW-1185">Reference proteome</keyword>
<reference evidence="1" key="2">
    <citation type="submission" date="2015-06" db="UniProtKB">
        <authorList>
            <consortium name="EnsemblMetazoa"/>
        </authorList>
    </citation>
    <scope>IDENTIFICATION</scope>
</reference>
<accession>T1K450</accession>
<dbReference type="HOGENOM" id="CLU_3034933_0_0_1"/>
<name>T1K450_TETUR</name>
<evidence type="ECO:0000313" key="2">
    <source>
        <dbReference type="Proteomes" id="UP000015104"/>
    </source>
</evidence>
<sequence length="55" mass="6385">MDCVAHHTDCTKTDGLAFVRFNVDSIGFNSLQSTDYFRFIDLTAREGRQRRKSKE</sequence>
<evidence type="ECO:0000313" key="1">
    <source>
        <dbReference type="EnsemblMetazoa" id="tetur05g01340.1"/>
    </source>
</evidence>
<dbReference type="AlphaFoldDB" id="T1K450"/>
<dbReference type="EMBL" id="CAEY01001565">
    <property type="status" value="NOT_ANNOTATED_CDS"/>
    <property type="molecule type" value="Genomic_DNA"/>
</dbReference>
<protein>
    <submittedName>
        <fullName evidence="1">Uncharacterized protein</fullName>
    </submittedName>
</protein>
<proteinExistence type="predicted"/>